<dbReference type="GO" id="GO:0003700">
    <property type="term" value="F:DNA-binding transcription factor activity"/>
    <property type="evidence" value="ECO:0007669"/>
    <property type="project" value="InterPro"/>
</dbReference>
<organism evidence="2 3">
    <name type="scientific">Rhodomicrobium udaipurense</name>
    <dbReference type="NCBI Taxonomy" id="1202716"/>
    <lineage>
        <taxon>Bacteria</taxon>
        <taxon>Pseudomonadati</taxon>
        <taxon>Pseudomonadota</taxon>
        <taxon>Alphaproteobacteria</taxon>
        <taxon>Hyphomicrobiales</taxon>
        <taxon>Hyphomicrobiaceae</taxon>
        <taxon>Rhodomicrobium</taxon>
    </lineage>
</organism>
<dbReference type="InterPro" id="IPR036390">
    <property type="entry name" value="WH_DNA-bd_sf"/>
</dbReference>
<dbReference type="GO" id="GO:0008757">
    <property type="term" value="F:S-adenosylmethionine-dependent methyltransferase activity"/>
    <property type="evidence" value="ECO:0007669"/>
    <property type="project" value="InterPro"/>
</dbReference>
<dbReference type="PROSITE" id="PS50987">
    <property type="entry name" value="HTH_ARSR_2"/>
    <property type="match status" value="1"/>
</dbReference>
<feature type="domain" description="HTH arsR-type" evidence="1">
    <location>
        <begin position="1"/>
        <end position="94"/>
    </location>
</feature>
<dbReference type="Pfam" id="PF01022">
    <property type="entry name" value="HTH_5"/>
    <property type="match status" value="1"/>
</dbReference>
<proteinExistence type="predicted"/>
<dbReference type="InterPro" id="IPR001845">
    <property type="entry name" value="HTH_ArsR_DNA-bd_dom"/>
</dbReference>
<gene>
    <name evidence="2" type="ORF">JDN41_12345</name>
</gene>
<dbReference type="SUPFAM" id="SSF46785">
    <property type="entry name" value="Winged helix' DNA-binding domain"/>
    <property type="match status" value="1"/>
</dbReference>
<dbReference type="Gene3D" id="1.10.10.10">
    <property type="entry name" value="Winged helix-like DNA-binding domain superfamily/Winged helix DNA-binding domain"/>
    <property type="match status" value="1"/>
</dbReference>
<comment type="caution">
    <text evidence="2">The sequence shown here is derived from an EMBL/GenBank/DDBJ whole genome shotgun (WGS) entry which is preliminary data.</text>
</comment>
<dbReference type="Gene3D" id="3.40.50.150">
    <property type="entry name" value="Vaccinia Virus protein VP39"/>
    <property type="match status" value="1"/>
</dbReference>
<dbReference type="SUPFAM" id="SSF53335">
    <property type="entry name" value="S-adenosyl-L-methionine-dependent methyltransferases"/>
    <property type="match status" value="1"/>
</dbReference>
<accession>A0A8I1GHS8</accession>
<protein>
    <submittedName>
        <fullName evidence="2">Metalloregulator ArsR/SmtB family transcription factor</fullName>
    </submittedName>
</protein>
<name>A0A8I1GHS8_9HYPH</name>
<dbReference type="InterPro" id="IPR036388">
    <property type="entry name" value="WH-like_DNA-bd_sf"/>
</dbReference>
<dbReference type="AlphaFoldDB" id="A0A8I1GHS8"/>
<dbReference type="CDD" id="cd00090">
    <property type="entry name" value="HTH_ARSR"/>
    <property type="match status" value="1"/>
</dbReference>
<dbReference type="InterPro" id="IPR013216">
    <property type="entry name" value="Methyltransf_11"/>
</dbReference>
<dbReference type="RefSeq" id="WP_199502472.1">
    <property type="nucleotide sequence ID" value="NZ_JAEMUK010000078.1"/>
</dbReference>
<sequence length="327" mass="35760">MGSFDDIVGMLRAAGEPTRLRILRLLQHGEFNVTDLTQLLGQSQPRVSRHIKLLADAALIERYQEGSFVFVRASGDAHVQGFLASALSMVAPDDPQFARDAERADQIRARRAELAQGYFDANAVQWDRIRSLHVPEPDVEAAILDALGPGPYDLLLDLGTGTGRILELASDRAERLVGIDTNREMLKCARVRLESAGATKCSVRQGDIYNLPFAEGSAGAVVVHQVLHFLAWPKAALAEAVRVLEPDGRLVVVDFAPHNLEFLREEHAHVRLGFGADEIKGWLAECGLGQTAYRELKASDAREKALTVAIWSGKKKGAAAQKWRAAS</sequence>
<evidence type="ECO:0000313" key="2">
    <source>
        <dbReference type="EMBL" id="MBJ7544336.1"/>
    </source>
</evidence>
<dbReference type="InterPro" id="IPR011991">
    <property type="entry name" value="ArsR-like_HTH"/>
</dbReference>
<dbReference type="InterPro" id="IPR029063">
    <property type="entry name" value="SAM-dependent_MTases_sf"/>
</dbReference>
<reference evidence="2 3" key="1">
    <citation type="submission" date="2020-12" db="EMBL/GenBank/DDBJ databases">
        <title>Revised draft genomes of Rhodomicrobium vannielii ATCC 17100 and Rhodomicrobium udaipurense JA643.</title>
        <authorList>
            <person name="Conners E.M."/>
            <person name="Davenport E.J."/>
            <person name="Bose A."/>
        </authorList>
    </citation>
    <scope>NUCLEOTIDE SEQUENCE [LARGE SCALE GENOMIC DNA]</scope>
    <source>
        <strain evidence="2 3">JA643</strain>
    </source>
</reference>
<keyword evidence="3" id="KW-1185">Reference proteome</keyword>
<dbReference type="SMART" id="SM00418">
    <property type="entry name" value="HTH_ARSR"/>
    <property type="match status" value="1"/>
</dbReference>
<dbReference type="CDD" id="cd02440">
    <property type="entry name" value="AdoMet_MTases"/>
    <property type="match status" value="1"/>
</dbReference>
<evidence type="ECO:0000313" key="3">
    <source>
        <dbReference type="Proteomes" id="UP000623250"/>
    </source>
</evidence>
<dbReference type="Proteomes" id="UP000623250">
    <property type="component" value="Unassembled WGS sequence"/>
</dbReference>
<evidence type="ECO:0000259" key="1">
    <source>
        <dbReference type="PROSITE" id="PS50987"/>
    </source>
</evidence>
<dbReference type="PANTHER" id="PTHR43591">
    <property type="entry name" value="METHYLTRANSFERASE"/>
    <property type="match status" value="1"/>
</dbReference>
<dbReference type="Pfam" id="PF08241">
    <property type="entry name" value="Methyltransf_11"/>
    <property type="match status" value="1"/>
</dbReference>
<dbReference type="PRINTS" id="PR00778">
    <property type="entry name" value="HTHARSR"/>
</dbReference>
<dbReference type="PANTHER" id="PTHR43591:SF110">
    <property type="entry name" value="RHODANESE DOMAIN-CONTAINING PROTEIN"/>
    <property type="match status" value="1"/>
</dbReference>
<dbReference type="NCBIfam" id="NF033788">
    <property type="entry name" value="HTH_metalloreg"/>
    <property type="match status" value="1"/>
</dbReference>
<dbReference type="EMBL" id="JAEMUK010000078">
    <property type="protein sequence ID" value="MBJ7544336.1"/>
    <property type="molecule type" value="Genomic_DNA"/>
</dbReference>